<proteinExistence type="predicted"/>
<protein>
    <submittedName>
        <fullName evidence="1">Uncharacterized protein</fullName>
    </submittedName>
</protein>
<evidence type="ECO:0000313" key="1">
    <source>
        <dbReference type="EMBL" id="MBA0805742.1"/>
    </source>
</evidence>
<keyword evidence="2" id="KW-1185">Reference proteome</keyword>
<dbReference type="AlphaFoldDB" id="A0A7J9H7L2"/>
<comment type="caution">
    <text evidence="1">The sequence shown here is derived from an EMBL/GenBank/DDBJ whole genome shotgun (WGS) entry which is preliminary data.</text>
</comment>
<accession>A0A7J9H7L2</accession>
<dbReference type="OrthoDB" id="512667at2759"/>
<reference evidence="1 2" key="1">
    <citation type="journal article" date="2019" name="Genome Biol. Evol.">
        <title>Insights into the evolution of the New World diploid cottons (Gossypium, subgenus Houzingenia) based on genome sequencing.</title>
        <authorList>
            <person name="Grover C.E."/>
            <person name="Arick M.A. 2nd"/>
            <person name="Thrash A."/>
            <person name="Conover J.L."/>
            <person name="Sanders W.S."/>
            <person name="Peterson D.G."/>
            <person name="Frelichowski J.E."/>
            <person name="Scheffler J.A."/>
            <person name="Scheffler B.E."/>
            <person name="Wendel J.F."/>
        </authorList>
    </citation>
    <scope>NUCLEOTIDE SEQUENCE [LARGE SCALE GENOMIC DNA]</scope>
    <source>
        <strain evidence="1">0</strain>
        <tissue evidence="1">Leaf</tissue>
    </source>
</reference>
<sequence length="112" mass="11919">MASATCSIFFSSSLSFPKLSSHSSDYKLITSLPFFCSFSPISSLKLSHHSLPVLPNRAFRVLASDSTTDPHENTASSGAAIGCGAVRLVYFFVYSIVTISNLTATAVFTLTA</sequence>
<gene>
    <name evidence="1" type="ORF">Gohar_005233</name>
</gene>
<organism evidence="1 2">
    <name type="scientific">Gossypium harknessii</name>
    <dbReference type="NCBI Taxonomy" id="34285"/>
    <lineage>
        <taxon>Eukaryota</taxon>
        <taxon>Viridiplantae</taxon>
        <taxon>Streptophyta</taxon>
        <taxon>Embryophyta</taxon>
        <taxon>Tracheophyta</taxon>
        <taxon>Spermatophyta</taxon>
        <taxon>Magnoliopsida</taxon>
        <taxon>eudicotyledons</taxon>
        <taxon>Gunneridae</taxon>
        <taxon>Pentapetalae</taxon>
        <taxon>rosids</taxon>
        <taxon>malvids</taxon>
        <taxon>Malvales</taxon>
        <taxon>Malvaceae</taxon>
        <taxon>Malvoideae</taxon>
        <taxon>Gossypium</taxon>
    </lineage>
</organism>
<dbReference type="Proteomes" id="UP000593560">
    <property type="component" value="Unassembled WGS sequence"/>
</dbReference>
<dbReference type="EMBL" id="JABFAD010000008">
    <property type="protein sequence ID" value="MBA0805742.1"/>
    <property type="molecule type" value="Genomic_DNA"/>
</dbReference>
<evidence type="ECO:0000313" key="2">
    <source>
        <dbReference type="Proteomes" id="UP000593560"/>
    </source>
</evidence>
<feature type="non-terminal residue" evidence="1">
    <location>
        <position position="112"/>
    </location>
</feature>
<name>A0A7J9H7L2_9ROSI</name>